<accession>A0A6G1WU28</accession>
<dbReference type="AlphaFoldDB" id="A0A6G1WU28"/>
<reference evidence="2" key="1">
    <citation type="journal article" date="2013" name="Genome Biol.">
        <title>Comparative genomics of the core and accessory genomes of 48 Sinorhizobium strains comprising five genospecies.</title>
        <authorList>
            <person name="Sugawara M."/>
            <person name="Epstein B."/>
            <person name="Badgley B.D."/>
            <person name="Unno T."/>
            <person name="Xu L."/>
            <person name="Reese J."/>
            <person name="Gyaneshwar P."/>
            <person name="Denny R."/>
            <person name="Mudge J."/>
            <person name="Bharti A.K."/>
            <person name="Farmer A.D."/>
            <person name="May G.D."/>
            <person name="Woodward J.E."/>
            <person name="Medigue C."/>
            <person name="Vallenet D."/>
            <person name="Lajus A."/>
            <person name="Rouy Z."/>
            <person name="Martinez-Vaz B."/>
            <person name="Tiffin P."/>
            <person name="Young N.D."/>
            <person name="Sadowsky M.J."/>
        </authorList>
    </citation>
    <scope>NUCLEOTIDE SEQUENCE</scope>
    <source>
        <strain evidence="2">M1</strain>
    </source>
</reference>
<sequence>MLSSFLPFKAEASGGLSTESLRGSTHALCESHAEGVSPMDDIRDIAAMIARLEETGMTRRQIAEGSNVGASAITRIMAGEARNPSFRVISSIRSFYRQHFPNGDPTRRYDLEQRFAPGCQPRAGR</sequence>
<dbReference type="EMBL" id="WISB01000188">
    <property type="protein sequence ID" value="MQW73115.1"/>
    <property type="molecule type" value="Genomic_DNA"/>
</dbReference>
<dbReference type="InterPro" id="IPR001387">
    <property type="entry name" value="Cro/C1-type_HTH"/>
</dbReference>
<dbReference type="Pfam" id="PF01381">
    <property type="entry name" value="HTH_3"/>
    <property type="match status" value="1"/>
</dbReference>
<dbReference type="InterPro" id="IPR010982">
    <property type="entry name" value="Lambda_DNA-bd_dom_sf"/>
</dbReference>
<gene>
    <name evidence="2" type="ORF">GHJ91_29535</name>
</gene>
<comment type="caution">
    <text evidence="2">The sequence shown here is derived from an EMBL/GenBank/DDBJ whole genome shotgun (WGS) entry which is preliminary data.</text>
</comment>
<protein>
    <submittedName>
        <fullName evidence="2">Helix-turn-helix domain-containing protein</fullName>
    </submittedName>
</protein>
<dbReference type="GO" id="GO:0003677">
    <property type="term" value="F:DNA binding"/>
    <property type="evidence" value="ECO:0007669"/>
    <property type="project" value="InterPro"/>
</dbReference>
<dbReference type="SUPFAM" id="SSF47413">
    <property type="entry name" value="lambda repressor-like DNA-binding domains"/>
    <property type="match status" value="1"/>
</dbReference>
<evidence type="ECO:0000259" key="1">
    <source>
        <dbReference type="Pfam" id="PF01381"/>
    </source>
</evidence>
<proteinExistence type="predicted"/>
<organism evidence="2">
    <name type="scientific">Sinorhizobium medicae</name>
    <dbReference type="NCBI Taxonomy" id="110321"/>
    <lineage>
        <taxon>Bacteria</taxon>
        <taxon>Pseudomonadati</taxon>
        <taxon>Pseudomonadota</taxon>
        <taxon>Alphaproteobacteria</taxon>
        <taxon>Hyphomicrobiales</taxon>
        <taxon>Rhizobiaceae</taxon>
        <taxon>Sinorhizobium/Ensifer group</taxon>
        <taxon>Sinorhizobium</taxon>
    </lineage>
</organism>
<name>A0A6G1WU28_9HYPH</name>
<evidence type="ECO:0000313" key="2">
    <source>
        <dbReference type="EMBL" id="MQW73115.1"/>
    </source>
</evidence>
<feature type="domain" description="HTH cro/C1-type" evidence="1">
    <location>
        <begin position="51"/>
        <end position="95"/>
    </location>
</feature>